<evidence type="ECO:0000313" key="2">
    <source>
        <dbReference type="Proteomes" id="UP001432166"/>
    </source>
</evidence>
<organism evidence="1 2">
    <name type="scientific">Streptomyces tauricus</name>
    <dbReference type="NCBI Taxonomy" id="68274"/>
    <lineage>
        <taxon>Bacteria</taxon>
        <taxon>Bacillati</taxon>
        <taxon>Actinomycetota</taxon>
        <taxon>Actinomycetes</taxon>
        <taxon>Kitasatosporales</taxon>
        <taxon>Streptomycetaceae</taxon>
        <taxon>Streptomyces</taxon>
        <taxon>Streptomyces aurantiacus group</taxon>
    </lineage>
</organism>
<keyword evidence="1" id="KW-0378">Hydrolase</keyword>
<sequence>MAAKTASLWDGFAAADPGLLRPAAGPRSVLGLTLTVAALTVLNQSSVMLLAVGFTEILPDEWRQVACPTLVVLAQSSFISAQEADEMLRQRPAAMAMSIPGTGRDLHLEQPETLHTALSDFLKGLA</sequence>
<name>A0ABZ1J8Y5_9ACTN</name>
<gene>
    <name evidence="1" type="ORF">OG288_00875</name>
</gene>
<dbReference type="GO" id="GO:0016787">
    <property type="term" value="F:hydrolase activity"/>
    <property type="evidence" value="ECO:0007669"/>
    <property type="project" value="UniProtKB-KW"/>
</dbReference>
<dbReference type="SUPFAM" id="SSF53474">
    <property type="entry name" value="alpha/beta-Hydrolases"/>
    <property type="match status" value="1"/>
</dbReference>
<dbReference type="EMBL" id="CP108133">
    <property type="protein sequence ID" value="WTP46996.1"/>
    <property type="molecule type" value="Genomic_DNA"/>
</dbReference>
<proteinExistence type="predicted"/>
<protein>
    <submittedName>
        <fullName evidence="1">Alpha/beta hydrolase</fullName>
    </submittedName>
</protein>
<reference evidence="1" key="1">
    <citation type="submission" date="2022-10" db="EMBL/GenBank/DDBJ databases">
        <title>The complete genomes of actinobacterial strains from the NBC collection.</title>
        <authorList>
            <person name="Joergensen T.S."/>
            <person name="Alvarez Arevalo M."/>
            <person name="Sterndorff E.B."/>
            <person name="Faurdal D."/>
            <person name="Vuksanovic O."/>
            <person name="Mourched A.-S."/>
            <person name="Charusanti P."/>
            <person name="Shaw S."/>
            <person name="Blin K."/>
            <person name="Weber T."/>
        </authorList>
    </citation>
    <scope>NUCLEOTIDE SEQUENCE</scope>
    <source>
        <strain evidence="1">NBC_00189</strain>
    </source>
</reference>
<evidence type="ECO:0000313" key="1">
    <source>
        <dbReference type="EMBL" id="WTP46996.1"/>
    </source>
</evidence>
<accession>A0ABZ1J8Y5</accession>
<dbReference type="Gene3D" id="3.40.50.1820">
    <property type="entry name" value="alpha/beta hydrolase"/>
    <property type="match status" value="1"/>
</dbReference>
<dbReference type="InterPro" id="IPR029058">
    <property type="entry name" value="AB_hydrolase_fold"/>
</dbReference>
<dbReference type="RefSeq" id="WP_328936375.1">
    <property type="nucleotide sequence ID" value="NZ_CP108133.1"/>
</dbReference>
<keyword evidence="2" id="KW-1185">Reference proteome</keyword>
<dbReference type="Proteomes" id="UP001432166">
    <property type="component" value="Chromosome"/>
</dbReference>